<organism evidence="2 3">
    <name type="scientific">Camellia sinensis</name>
    <name type="common">Tea plant</name>
    <name type="synonym">Thea sinensis</name>
    <dbReference type="NCBI Taxonomy" id="4442"/>
    <lineage>
        <taxon>Eukaryota</taxon>
        <taxon>Viridiplantae</taxon>
        <taxon>Streptophyta</taxon>
        <taxon>Embryophyta</taxon>
        <taxon>Tracheophyta</taxon>
        <taxon>Spermatophyta</taxon>
        <taxon>Magnoliopsida</taxon>
        <taxon>eudicotyledons</taxon>
        <taxon>Gunneridae</taxon>
        <taxon>Pentapetalae</taxon>
        <taxon>asterids</taxon>
        <taxon>Ericales</taxon>
        <taxon>Theaceae</taxon>
        <taxon>Camellia</taxon>
    </lineage>
</organism>
<dbReference type="EMBL" id="JACBKZ010000013">
    <property type="protein sequence ID" value="KAF5935393.1"/>
    <property type="molecule type" value="Genomic_DNA"/>
</dbReference>
<reference evidence="3" key="1">
    <citation type="journal article" date="2020" name="Nat. Commun.">
        <title>Genome assembly of wild tea tree DASZ reveals pedigree and selection history of tea varieties.</title>
        <authorList>
            <person name="Zhang W."/>
            <person name="Zhang Y."/>
            <person name="Qiu H."/>
            <person name="Guo Y."/>
            <person name="Wan H."/>
            <person name="Zhang X."/>
            <person name="Scossa F."/>
            <person name="Alseekh S."/>
            <person name="Zhang Q."/>
            <person name="Wang P."/>
            <person name="Xu L."/>
            <person name="Schmidt M.H."/>
            <person name="Jia X."/>
            <person name="Li D."/>
            <person name="Zhu A."/>
            <person name="Guo F."/>
            <person name="Chen W."/>
            <person name="Ni D."/>
            <person name="Usadel B."/>
            <person name="Fernie A.R."/>
            <person name="Wen W."/>
        </authorList>
    </citation>
    <scope>NUCLEOTIDE SEQUENCE [LARGE SCALE GENOMIC DNA]</scope>
    <source>
        <strain evidence="3">cv. G240</strain>
    </source>
</reference>
<reference evidence="2 3" key="2">
    <citation type="submission" date="2020-07" db="EMBL/GenBank/DDBJ databases">
        <title>Genome assembly of wild tea tree DASZ reveals pedigree and selection history of tea varieties.</title>
        <authorList>
            <person name="Zhang W."/>
        </authorList>
    </citation>
    <scope>NUCLEOTIDE SEQUENCE [LARGE SCALE GENOMIC DNA]</scope>
    <source>
        <strain evidence="3">cv. G240</strain>
        <tissue evidence="2">Leaf</tissue>
    </source>
</reference>
<name>A0A7J7G3T0_CAMSI</name>
<protein>
    <submittedName>
        <fullName evidence="2">Uncharacterized protein</fullName>
    </submittedName>
</protein>
<dbReference type="Proteomes" id="UP000593564">
    <property type="component" value="Unassembled WGS sequence"/>
</dbReference>
<sequence>MEKLKIAPSISNRYLGKQRAEPTLPLSSERPCGRQRSSHPIGLATSMSGAYSPLFGAPQRFLLVAIAQLQSSNPRMGCILRCQYKLPENQYATTSSTTEEEVKEGLMKTPTILESLYKHAEIDPTLRHIAAYRVGPYFMTNRTIVNSVFERYGEKEHCMFDFDFDEDAVQVLFKHQNSAVLKEPYLKIGDYLTRCMRPPGSGAMLLWMDC</sequence>
<evidence type="ECO:0000256" key="1">
    <source>
        <dbReference type="SAM" id="MobiDB-lite"/>
    </source>
</evidence>
<comment type="caution">
    <text evidence="2">The sequence shown here is derived from an EMBL/GenBank/DDBJ whole genome shotgun (WGS) entry which is preliminary data.</text>
</comment>
<keyword evidence="3" id="KW-1185">Reference proteome</keyword>
<proteinExistence type="predicted"/>
<feature type="region of interest" description="Disordered" evidence="1">
    <location>
        <begin position="17"/>
        <end position="39"/>
    </location>
</feature>
<dbReference type="AlphaFoldDB" id="A0A7J7G3T0"/>
<gene>
    <name evidence="2" type="ORF">HYC85_026522</name>
</gene>
<evidence type="ECO:0000313" key="2">
    <source>
        <dbReference type="EMBL" id="KAF5935393.1"/>
    </source>
</evidence>
<evidence type="ECO:0000313" key="3">
    <source>
        <dbReference type="Proteomes" id="UP000593564"/>
    </source>
</evidence>
<accession>A0A7J7G3T0</accession>